<protein>
    <submittedName>
        <fullName evidence="2">ABC-2 type transport system permease protein</fullName>
    </submittedName>
</protein>
<feature type="transmembrane region" description="Helical" evidence="1">
    <location>
        <begin position="54"/>
        <end position="75"/>
    </location>
</feature>
<feature type="transmembrane region" description="Helical" evidence="1">
    <location>
        <begin position="96"/>
        <end position="119"/>
    </location>
</feature>
<feature type="transmembrane region" description="Helical" evidence="1">
    <location>
        <begin position="164"/>
        <end position="180"/>
    </location>
</feature>
<accession>A0A1H0F7E9</accession>
<keyword evidence="1" id="KW-1133">Transmembrane helix</keyword>
<feature type="transmembrane region" description="Helical" evidence="1">
    <location>
        <begin position="131"/>
        <end position="152"/>
    </location>
</feature>
<dbReference type="RefSeq" id="WP_090842648.1">
    <property type="nucleotide sequence ID" value="NZ_FNIL01000004.1"/>
</dbReference>
<keyword evidence="1" id="KW-0472">Membrane</keyword>
<dbReference type="EMBL" id="FNIL01000004">
    <property type="protein sequence ID" value="SDN90553.1"/>
    <property type="molecule type" value="Genomic_DNA"/>
</dbReference>
<name>A0A1H0F7E9_9BACI</name>
<keyword evidence="1" id="KW-0812">Transmembrane</keyword>
<reference evidence="3" key="1">
    <citation type="submission" date="2016-10" db="EMBL/GenBank/DDBJ databases">
        <authorList>
            <person name="Varghese N."/>
            <person name="Submissions S."/>
        </authorList>
    </citation>
    <scope>NUCLEOTIDE SEQUENCE [LARGE SCALE GENOMIC DNA]</scope>
    <source>
        <strain evidence="3">CGMCC 1.10369</strain>
    </source>
</reference>
<evidence type="ECO:0000256" key="1">
    <source>
        <dbReference type="SAM" id="Phobius"/>
    </source>
</evidence>
<dbReference type="STRING" id="745820.SAMN04488053_104220"/>
<dbReference type="Proteomes" id="UP000198778">
    <property type="component" value="Unassembled WGS sequence"/>
</dbReference>
<dbReference type="OrthoDB" id="1864035at2"/>
<sequence length="244" mass="27129">MVISSGYYMFRRMMRSYISMSILLLLPIGLITVLNLIADNTVNDAVGLPVKDEVAITMMFGFLMFGGFITMEFIRDDLMSSMRWRMYSLPFQAHKHAYSVLISSTIFNVLQSSIIVIYTTFVTGVYWGNPGIVLLTIVTVTVVVQFAYINFVLAVNHYKSAERLGMAFGLGNIMLAQVWFPMPDGAFFQFVSAYCIPLSLGQNMLFASITGNNTGMAVISFFILAGTAIVLALSAAFLGRRKFL</sequence>
<evidence type="ECO:0000313" key="3">
    <source>
        <dbReference type="Proteomes" id="UP000198778"/>
    </source>
</evidence>
<feature type="transmembrane region" description="Helical" evidence="1">
    <location>
        <begin position="218"/>
        <end position="238"/>
    </location>
</feature>
<keyword evidence="3" id="KW-1185">Reference proteome</keyword>
<proteinExistence type="predicted"/>
<organism evidence="2 3">
    <name type="scientific">Alkalicoccus daliensis</name>
    <dbReference type="NCBI Taxonomy" id="745820"/>
    <lineage>
        <taxon>Bacteria</taxon>
        <taxon>Bacillati</taxon>
        <taxon>Bacillota</taxon>
        <taxon>Bacilli</taxon>
        <taxon>Bacillales</taxon>
        <taxon>Bacillaceae</taxon>
        <taxon>Alkalicoccus</taxon>
    </lineage>
</organism>
<gene>
    <name evidence="2" type="ORF">SAMN04488053_104220</name>
</gene>
<dbReference type="AlphaFoldDB" id="A0A1H0F7E9"/>
<evidence type="ECO:0000313" key="2">
    <source>
        <dbReference type="EMBL" id="SDN90553.1"/>
    </source>
</evidence>